<dbReference type="KEGG" id="arev:RVR_7803"/>
<keyword evidence="3" id="KW-1185">Reference proteome</keyword>
<reference evidence="2 3" key="4">
    <citation type="journal article" date="2020" name="Sci. Rep.">
        <title>beta-carboline chemical signals induce reveromycin production through a LuxR family regulator in Streptomyces sp. SN-593.</title>
        <authorList>
            <person name="Panthee S."/>
            <person name="Kito N."/>
            <person name="Hayashi T."/>
            <person name="Shimizu T."/>
            <person name="Ishikawa J."/>
            <person name="Hamamoto H."/>
            <person name="Osada H."/>
            <person name="Takahashi S."/>
        </authorList>
    </citation>
    <scope>NUCLEOTIDE SEQUENCE [LARGE SCALE GENOMIC DNA]</scope>
    <source>
        <strain evidence="2 3">SN-593</strain>
    </source>
</reference>
<evidence type="ECO:0000313" key="3">
    <source>
        <dbReference type="Proteomes" id="UP000595703"/>
    </source>
</evidence>
<feature type="compositionally biased region" description="Basic residues" evidence="1">
    <location>
        <begin position="382"/>
        <end position="397"/>
    </location>
</feature>
<dbReference type="AlphaFoldDB" id="A0A7U3VRC1"/>
<accession>A0A7U3VRC1</accession>
<dbReference type="Proteomes" id="UP000595703">
    <property type="component" value="Chromosome"/>
</dbReference>
<sequence>MRHRRAMTQSDEIQYGKSADRPAEVKVTLRGPEDLADALPYLLGFQPTDSLVLVALHGEHGRFGGRLRVALPENPEDWSIGADQLAECLVRNSTRRSGHPDAVVVFLCQDPADGERPSDVMERLRPLAQRLRVACGDLDVPVVEALCVSAGRWWSYCLPECEPAPAEGTALPPPGSSAVAATAAYAGMPVPGLLRDIETRLRPAARDDHQQEIALDIACAELLPRMLADHRAEETRRRTLRLARAALERFRAAPRLDDATRADEQDDGLLGDDEAAALILGIQDKATRDRAAEWAEPGQADAAVRLWRALARRCVGPYQEHAVTPLTLAGWVTWSTGDETEARVALRMALDLDPGYTFARLLHTSVNEGLDPELLRRTLRQERRKRVVDRAASHRRGPAGPSGRGPAHRVPKGRHPRTRR</sequence>
<proteinExistence type="predicted"/>
<reference evidence="2 3" key="2">
    <citation type="journal article" date="2011" name="J. Antibiot.">
        <title>Furaquinocins I and J: novel polyketide isoprenoid hybrid compounds from Streptomyces reveromyceticus SN-593.</title>
        <authorList>
            <person name="Panthee S."/>
            <person name="Takahashi S."/>
            <person name="Takagi H."/>
            <person name="Nogawa T."/>
            <person name="Oowada E."/>
            <person name="Uramoto M."/>
            <person name="Osada H."/>
        </authorList>
    </citation>
    <scope>NUCLEOTIDE SEQUENCE [LARGE SCALE GENOMIC DNA]</scope>
    <source>
        <strain evidence="2 3">SN-593</strain>
    </source>
</reference>
<feature type="region of interest" description="Disordered" evidence="1">
    <location>
        <begin position="381"/>
        <end position="420"/>
    </location>
</feature>
<evidence type="ECO:0000313" key="2">
    <source>
        <dbReference type="EMBL" id="BBB00701.1"/>
    </source>
</evidence>
<name>A0A7U3VRC1_9ACTN</name>
<reference evidence="2 3" key="1">
    <citation type="journal article" date="2010" name="J. Bacteriol.">
        <title>Biochemical characterization of a novel indole prenyltransferase from Streptomyces sp. SN-593.</title>
        <authorList>
            <person name="Takahashi S."/>
            <person name="Takagi H."/>
            <person name="Toyoda A."/>
            <person name="Uramoto M."/>
            <person name="Nogawa T."/>
            <person name="Ueki M."/>
            <person name="Sakaki Y."/>
            <person name="Osada H."/>
        </authorList>
    </citation>
    <scope>NUCLEOTIDE SEQUENCE [LARGE SCALE GENOMIC DNA]</scope>
    <source>
        <strain evidence="2 3">SN-593</strain>
    </source>
</reference>
<gene>
    <name evidence="2" type="ORF">RVR_7803</name>
</gene>
<feature type="compositionally biased region" description="Basic residues" evidence="1">
    <location>
        <begin position="406"/>
        <end position="420"/>
    </location>
</feature>
<protein>
    <recommendedName>
        <fullName evidence="4">DUF4192 domain-containing protein</fullName>
    </recommendedName>
</protein>
<organism evidence="2 3">
    <name type="scientific">Actinacidiphila reveromycinica</name>
    <dbReference type="NCBI Taxonomy" id="659352"/>
    <lineage>
        <taxon>Bacteria</taxon>
        <taxon>Bacillati</taxon>
        <taxon>Actinomycetota</taxon>
        <taxon>Actinomycetes</taxon>
        <taxon>Kitasatosporales</taxon>
        <taxon>Streptomycetaceae</taxon>
        <taxon>Actinacidiphila</taxon>
    </lineage>
</organism>
<evidence type="ECO:0008006" key="4">
    <source>
        <dbReference type="Google" id="ProtNLM"/>
    </source>
</evidence>
<dbReference type="InterPro" id="IPR025447">
    <property type="entry name" value="DUF4192"/>
</dbReference>
<dbReference type="EMBL" id="AP018365">
    <property type="protein sequence ID" value="BBB00701.1"/>
    <property type="molecule type" value="Genomic_DNA"/>
</dbReference>
<dbReference type="Pfam" id="PF13830">
    <property type="entry name" value="DUF4192"/>
    <property type="match status" value="1"/>
</dbReference>
<reference evidence="2 3" key="3">
    <citation type="journal article" date="2011" name="Nat. Chem. Biol.">
        <title>Reveromycin A biosynthesis uses RevG and RevJ for stereospecific spiroacetal formation.</title>
        <authorList>
            <person name="Takahashi S."/>
            <person name="Toyoda A."/>
            <person name="Sekiyama Y."/>
            <person name="Takagi H."/>
            <person name="Nogawa T."/>
            <person name="Uramoto M."/>
            <person name="Suzuki R."/>
            <person name="Koshino H."/>
            <person name="Kumano T."/>
            <person name="Panthee S."/>
            <person name="Dairi T."/>
            <person name="Ishikawa J."/>
            <person name="Ikeda H."/>
            <person name="Sakaki Y."/>
            <person name="Osada H."/>
        </authorList>
    </citation>
    <scope>NUCLEOTIDE SEQUENCE [LARGE SCALE GENOMIC DNA]</scope>
    <source>
        <strain evidence="2 3">SN-593</strain>
    </source>
</reference>
<evidence type="ECO:0000256" key="1">
    <source>
        <dbReference type="SAM" id="MobiDB-lite"/>
    </source>
</evidence>